<feature type="domain" description="Luciferase" evidence="1">
    <location>
        <begin position="174"/>
        <end position="239"/>
    </location>
</feature>
<dbReference type="InterPro" id="IPR040841">
    <property type="entry name" value="Luciferase_dom"/>
</dbReference>
<gene>
    <name evidence="2" type="ORF">ASPCADRAFT_112</name>
</gene>
<dbReference type="PANTHER" id="PTHR38695">
    <property type="entry name" value="AMINO ACID PERMEASE_ SLC12A DOMAIN-CONTAINING PROTEIN"/>
    <property type="match status" value="1"/>
</dbReference>
<dbReference type="AlphaFoldDB" id="A0A1R3S0X6"/>
<dbReference type="PANTHER" id="PTHR38695:SF1">
    <property type="entry name" value="AMINO ACID PERMEASE_ SLC12A DOMAIN-CONTAINING PROTEIN"/>
    <property type="match status" value="1"/>
</dbReference>
<proteinExistence type="predicted"/>
<dbReference type="OMA" id="RWTLPQR"/>
<sequence>MATISPNEIIVTLTSNPVATGVCATAVLGIVWTIHDFREWIAFGTGGSSPTWSGYFRMTKLRIRQALSNNDLLDASVLQQTGPSYLPSASLTPRSGPRPHIIPRILPQRQRPEPIPPATLSRLHSLIPSLASAHPDLFELSPSKTEGKTTDGLYGRADVDTLNPVAREVAILDREIAHVHPTENSLHVWLSERDARAVVEGGWGARFPPLERVPPGWVFVYAPRDEGEMDIVESIVKAAVRWVTGVKV</sequence>
<dbReference type="STRING" id="602072.A0A1R3S0X6"/>
<dbReference type="Proteomes" id="UP000188318">
    <property type="component" value="Unassembled WGS sequence"/>
</dbReference>
<dbReference type="VEuPathDB" id="FungiDB:ASPCADRAFT_112"/>
<dbReference type="InterPro" id="IPR048273">
    <property type="entry name" value="Luciferase"/>
</dbReference>
<evidence type="ECO:0000313" key="3">
    <source>
        <dbReference type="Proteomes" id="UP000188318"/>
    </source>
</evidence>
<accession>A0A1R3S0X6</accession>
<keyword evidence="3" id="KW-1185">Reference proteome</keyword>
<dbReference type="Pfam" id="PF17648">
    <property type="entry name" value="Luciferase"/>
    <property type="match status" value="1"/>
</dbReference>
<evidence type="ECO:0000313" key="2">
    <source>
        <dbReference type="EMBL" id="OOG00352.1"/>
    </source>
</evidence>
<dbReference type="OrthoDB" id="5358398at2759"/>
<organism evidence="2 3">
    <name type="scientific">Aspergillus carbonarius (strain ITEM 5010)</name>
    <dbReference type="NCBI Taxonomy" id="602072"/>
    <lineage>
        <taxon>Eukaryota</taxon>
        <taxon>Fungi</taxon>
        <taxon>Dikarya</taxon>
        <taxon>Ascomycota</taxon>
        <taxon>Pezizomycotina</taxon>
        <taxon>Eurotiomycetes</taxon>
        <taxon>Eurotiomycetidae</taxon>
        <taxon>Eurotiales</taxon>
        <taxon>Aspergillaceae</taxon>
        <taxon>Aspergillus</taxon>
        <taxon>Aspergillus subgen. Circumdati</taxon>
    </lineage>
</organism>
<dbReference type="EMBL" id="KV907493">
    <property type="protein sequence ID" value="OOG00352.1"/>
    <property type="molecule type" value="Genomic_DNA"/>
</dbReference>
<evidence type="ECO:0000259" key="1">
    <source>
        <dbReference type="Pfam" id="PF17648"/>
    </source>
</evidence>
<protein>
    <recommendedName>
        <fullName evidence="1">Luciferase domain-containing protein</fullName>
    </recommendedName>
</protein>
<name>A0A1R3S0X6_ASPC5</name>
<reference evidence="3" key="1">
    <citation type="journal article" date="2017" name="Genome Biol.">
        <title>Comparative genomics reveals high biological diversity and specific adaptations in the industrially and medically important fungal genus Aspergillus.</title>
        <authorList>
            <person name="de Vries R.P."/>
            <person name="Riley R."/>
            <person name="Wiebenga A."/>
            <person name="Aguilar-Osorio G."/>
            <person name="Amillis S."/>
            <person name="Uchima C.A."/>
            <person name="Anderluh G."/>
            <person name="Asadollahi M."/>
            <person name="Askin M."/>
            <person name="Barry K."/>
            <person name="Battaglia E."/>
            <person name="Bayram O."/>
            <person name="Benocci T."/>
            <person name="Braus-Stromeyer S.A."/>
            <person name="Caldana C."/>
            <person name="Canovas D."/>
            <person name="Cerqueira G.C."/>
            <person name="Chen F."/>
            <person name="Chen W."/>
            <person name="Choi C."/>
            <person name="Clum A."/>
            <person name="Dos Santos R.A."/>
            <person name="Damasio A.R."/>
            <person name="Diallinas G."/>
            <person name="Emri T."/>
            <person name="Fekete E."/>
            <person name="Flipphi M."/>
            <person name="Freyberg S."/>
            <person name="Gallo A."/>
            <person name="Gournas C."/>
            <person name="Habgood R."/>
            <person name="Hainaut M."/>
            <person name="Harispe M.L."/>
            <person name="Henrissat B."/>
            <person name="Hilden K.S."/>
            <person name="Hope R."/>
            <person name="Hossain A."/>
            <person name="Karabika E."/>
            <person name="Karaffa L."/>
            <person name="Karanyi Z."/>
            <person name="Krasevec N."/>
            <person name="Kuo A."/>
            <person name="Kusch H."/>
            <person name="LaButti K."/>
            <person name="Lagendijk E.L."/>
            <person name="Lapidus A."/>
            <person name="Levasseur A."/>
            <person name="Lindquist E."/>
            <person name="Lipzen A."/>
            <person name="Logrieco A.F."/>
            <person name="MacCabe A."/>
            <person name="Maekelae M.R."/>
            <person name="Malavazi I."/>
            <person name="Melin P."/>
            <person name="Meyer V."/>
            <person name="Mielnichuk N."/>
            <person name="Miskei M."/>
            <person name="Molnar A.P."/>
            <person name="Mule G."/>
            <person name="Ngan C.Y."/>
            <person name="Orejas M."/>
            <person name="Orosz E."/>
            <person name="Ouedraogo J.P."/>
            <person name="Overkamp K.M."/>
            <person name="Park H.-S."/>
            <person name="Perrone G."/>
            <person name="Piumi F."/>
            <person name="Punt P.J."/>
            <person name="Ram A.F."/>
            <person name="Ramon A."/>
            <person name="Rauscher S."/>
            <person name="Record E."/>
            <person name="Riano-Pachon D.M."/>
            <person name="Robert V."/>
            <person name="Roehrig J."/>
            <person name="Ruller R."/>
            <person name="Salamov A."/>
            <person name="Salih N.S."/>
            <person name="Samson R.A."/>
            <person name="Sandor E."/>
            <person name="Sanguinetti M."/>
            <person name="Schuetze T."/>
            <person name="Sepcic K."/>
            <person name="Shelest E."/>
            <person name="Sherlock G."/>
            <person name="Sophianopoulou V."/>
            <person name="Squina F.M."/>
            <person name="Sun H."/>
            <person name="Susca A."/>
            <person name="Todd R.B."/>
            <person name="Tsang A."/>
            <person name="Unkles S.E."/>
            <person name="van de Wiele N."/>
            <person name="van Rossen-Uffink D."/>
            <person name="Oliveira J.V."/>
            <person name="Vesth T.C."/>
            <person name="Visser J."/>
            <person name="Yu J.-H."/>
            <person name="Zhou M."/>
            <person name="Andersen M.R."/>
            <person name="Archer D.B."/>
            <person name="Baker S.E."/>
            <person name="Benoit I."/>
            <person name="Brakhage A.A."/>
            <person name="Braus G.H."/>
            <person name="Fischer R."/>
            <person name="Frisvad J.C."/>
            <person name="Goldman G.H."/>
            <person name="Houbraken J."/>
            <person name="Oakley B."/>
            <person name="Pocsi I."/>
            <person name="Scazzocchio C."/>
            <person name="Seiboth B."/>
            <person name="vanKuyk P.A."/>
            <person name="Wortman J."/>
            <person name="Dyer P.S."/>
            <person name="Grigoriev I.V."/>
        </authorList>
    </citation>
    <scope>NUCLEOTIDE SEQUENCE [LARGE SCALE GENOMIC DNA]</scope>
    <source>
        <strain evidence="3">ITEM 5010</strain>
    </source>
</reference>